<evidence type="ECO:0000259" key="12">
    <source>
        <dbReference type="PROSITE" id="PS51192"/>
    </source>
</evidence>
<evidence type="ECO:0000256" key="1">
    <source>
        <dbReference type="ARBA" id="ARBA00009269"/>
    </source>
</evidence>
<evidence type="ECO:0000259" key="13">
    <source>
        <dbReference type="PROSITE" id="PS51194"/>
    </source>
</evidence>
<evidence type="ECO:0000256" key="10">
    <source>
        <dbReference type="ARBA" id="ARBA00047984"/>
    </source>
</evidence>
<keyword evidence="9" id="KW-0687">Ribonucleoprotein</keyword>
<evidence type="ECO:0000256" key="5">
    <source>
        <dbReference type="ARBA" id="ARBA00022801"/>
    </source>
</evidence>
<evidence type="ECO:0000256" key="4">
    <source>
        <dbReference type="ARBA" id="ARBA00022741"/>
    </source>
</evidence>
<evidence type="ECO:0000256" key="7">
    <source>
        <dbReference type="ARBA" id="ARBA00022840"/>
    </source>
</evidence>
<dbReference type="GO" id="GO:0006397">
    <property type="term" value="P:mRNA processing"/>
    <property type="evidence" value="ECO:0007669"/>
    <property type="project" value="UniProtKB-KW"/>
</dbReference>
<dbReference type="PROSITE" id="PS01105">
    <property type="entry name" value="RIBOSOMAL_L35AE"/>
    <property type="match status" value="1"/>
</dbReference>
<evidence type="ECO:0000256" key="3">
    <source>
        <dbReference type="ARBA" id="ARBA00022664"/>
    </source>
</evidence>
<comment type="similarity">
    <text evidence="1">Belongs to the eukaryotic ribosomal protein eL33 family.</text>
</comment>
<dbReference type="FunFam" id="1.20.120.1080:FF:000024">
    <property type="entry name" value="ATP-dependent RNA helicase DHX8"/>
    <property type="match status" value="1"/>
</dbReference>
<dbReference type="InterPro" id="IPR048333">
    <property type="entry name" value="HA2_WH"/>
</dbReference>
<keyword evidence="4" id="KW-0547">Nucleotide-binding</keyword>
<keyword evidence="7" id="KW-0067">ATP-binding</keyword>
<dbReference type="GO" id="GO:0003724">
    <property type="term" value="F:RNA helicase activity"/>
    <property type="evidence" value="ECO:0007669"/>
    <property type="project" value="UniProtKB-EC"/>
</dbReference>
<dbReference type="GO" id="GO:0045943">
    <property type="term" value="P:positive regulation of transcription by RNA polymerase I"/>
    <property type="evidence" value="ECO:0007669"/>
    <property type="project" value="TreeGrafter"/>
</dbReference>
<evidence type="ECO:0000256" key="2">
    <source>
        <dbReference type="ARBA" id="ARBA00012552"/>
    </source>
</evidence>
<dbReference type="GeneID" id="36399617"/>
<feature type="domain" description="Helicase ATP-binding" evidence="12">
    <location>
        <begin position="62"/>
        <end position="225"/>
    </location>
</feature>
<dbReference type="InterPro" id="IPR002464">
    <property type="entry name" value="DNA/RNA_helicase_DEAH_CS"/>
</dbReference>
<dbReference type="PROSITE" id="PS51192">
    <property type="entry name" value="HELICASE_ATP_BIND_1"/>
    <property type="match status" value="1"/>
</dbReference>
<sequence length="648" mass="72656">MTAGNGHHPSTQRKRSMQSLSTGTMHHQKKHRHRFNHGSSPVSELQRTRQCLPIYAHRSKIIESINCNQVVILVGETGSGKTTQIPQYIWENDRNQARVAITQPRRVAAITVSQRVCEEVNCGPLGDTVGYCVRFDDTTSKNTRLKFMTDGMLVREALLSPTLDRYSVVVLDEAHERTLQTDILFGIVKRAMRNRKNLKVVVMSATLDVVLFKRFFDDFKPAVIQIPGRMFQVDMFYTAKTQPDYLDSALVAVLQIHLDEKLNEGSILVFLTGQEDIETLETLLEEYARSLPADALKLMVCPIFAAMPREQQMKVFEPAPAGVRKVILATNIAETSITINGIRYVIDTGLVKQRSFIASSGMEMLQTESVSKAQAWQRTGRAGREGPGICYRLFPEETFEQLPDRAIPDIQRVSLEVVVLQLKCMGINDVLGFDFIEKPLKTSLIKALEKLYALSALNNQGNLTTRGRQMAGLPVEPMYAVMLLKSTELSCAEEALTVVAMLSVESVFYSPNDRKAEAAQSRARPSLVHFIRLNLVTMVASSGQPTRLYVKGVFLGYKRGLRNQYSHTALVKIQGLTDKKDVDFYLGKKIAYIYKAKSLKNGSKFRVVWGKVMRAHGSNGVVRAKFAKNLPAEAMSKSVRVMLYPSRV</sequence>
<dbReference type="InterPro" id="IPR001780">
    <property type="entry name" value="Ribosomal_eL33"/>
</dbReference>
<dbReference type="GO" id="GO:0005840">
    <property type="term" value="C:ribosome"/>
    <property type="evidence" value="ECO:0007669"/>
    <property type="project" value="UniProtKB-KW"/>
</dbReference>
<dbReference type="Pfam" id="PF00270">
    <property type="entry name" value="DEAD"/>
    <property type="match status" value="1"/>
</dbReference>
<dbReference type="SUPFAM" id="SSF52540">
    <property type="entry name" value="P-loop containing nucleoside triphosphate hydrolases"/>
    <property type="match status" value="1"/>
</dbReference>
<dbReference type="InterPro" id="IPR014001">
    <property type="entry name" value="Helicase_ATP-bd"/>
</dbReference>
<dbReference type="STRING" id="4781.A0A0N7L3X7"/>
<dbReference type="Pfam" id="PF04408">
    <property type="entry name" value="WHD_HA2"/>
    <property type="match status" value="1"/>
</dbReference>
<evidence type="ECO:0000313" key="15">
    <source>
        <dbReference type="Proteomes" id="UP000054928"/>
    </source>
</evidence>
<proteinExistence type="inferred from homology"/>
<dbReference type="PROSITE" id="PS51194">
    <property type="entry name" value="HELICASE_CTER"/>
    <property type="match status" value="1"/>
</dbReference>
<reference evidence="15" key="1">
    <citation type="submission" date="2014-09" db="EMBL/GenBank/DDBJ databases">
        <authorList>
            <person name="Sharma Rahul"/>
            <person name="Thines Marco"/>
        </authorList>
    </citation>
    <scope>NUCLEOTIDE SEQUENCE [LARGE SCALE GENOMIC DNA]</scope>
</reference>
<dbReference type="RefSeq" id="XP_024573476.1">
    <property type="nucleotide sequence ID" value="XM_024722396.1"/>
</dbReference>
<dbReference type="InterPro" id="IPR027417">
    <property type="entry name" value="P-loop_NTPase"/>
</dbReference>
<dbReference type="PROSITE" id="PS00690">
    <property type="entry name" value="DEAH_ATP_HELICASE"/>
    <property type="match status" value="1"/>
</dbReference>
<evidence type="ECO:0000256" key="9">
    <source>
        <dbReference type="ARBA" id="ARBA00023274"/>
    </source>
</evidence>
<keyword evidence="8" id="KW-0689">Ribosomal protein</keyword>
<evidence type="ECO:0000256" key="11">
    <source>
        <dbReference type="SAM" id="MobiDB-lite"/>
    </source>
</evidence>
<dbReference type="SMART" id="SM00847">
    <property type="entry name" value="HA2"/>
    <property type="match status" value="1"/>
</dbReference>
<dbReference type="PANTHER" id="PTHR18934:SF118">
    <property type="entry name" value="ATP-DEPENDENT RNA HELICASE DHX33"/>
    <property type="match status" value="1"/>
</dbReference>
<evidence type="ECO:0000313" key="14">
    <source>
        <dbReference type="EMBL" id="CEG37107.1"/>
    </source>
</evidence>
<dbReference type="OrthoDB" id="10253254at2759"/>
<feature type="region of interest" description="Disordered" evidence="11">
    <location>
        <begin position="1"/>
        <end position="42"/>
    </location>
</feature>
<dbReference type="EMBL" id="CCYD01000261">
    <property type="protein sequence ID" value="CEG37107.1"/>
    <property type="molecule type" value="Genomic_DNA"/>
</dbReference>
<dbReference type="FunFam" id="2.40.10.190:FF:000001">
    <property type="entry name" value="60S ribosomal protein L35a"/>
    <property type="match status" value="1"/>
</dbReference>
<organism evidence="14 15">
    <name type="scientific">Plasmopara halstedii</name>
    <name type="common">Downy mildew of sunflower</name>
    <dbReference type="NCBI Taxonomy" id="4781"/>
    <lineage>
        <taxon>Eukaryota</taxon>
        <taxon>Sar</taxon>
        <taxon>Stramenopiles</taxon>
        <taxon>Oomycota</taxon>
        <taxon>Peronosporomycetes</taxon>
        <taxon>Peronosporales</taxon>
        <taxon>Peronosporaceae</taxon>
        <taxon>Plasmopara</taxon>
    </lineage>
</organism>
<evidence type="ECO:0000256" key="8">
    <source>
        <dbReference type="ARBA" id="ARBA00022980"/>
    </source>
</evidence>
<keyword evidence="3" id="KW-0507">mRNA processing</keyword>
<dbReference type="Proteomes" id="UP000054928">
    <property type="component" value="Unassembled WGS sequence"/>
</dbReference>
<dbReference type="Pfam" id="PF21010">
    <property type="entry name" value="HA2_C"/>
    <property type="match status" value="1"/>
</dbReference>
<dbReference type="OMA" id="CHENFLH"/>
<dbReference type="Pfam" id="PF00271">
    <property type="entry name" value="Helicase_C"/>
    <property type="match status" value="1"/>
</dbReference>
<dbReference type="InterPro" id="IPR007502">
    <property type="entry name" value="Helicase-assoc_dom"/>
</dbReference>
<keyword evidence="6 14" id="KW-0347">Helicase</keyword>
<dbReference type="PANTHER" id="PTHR18934">
    <property type="entry name" value="ATP-DEPENDENT RNA HELICASE"/>
    <property type="match status" value="1"/>
</dbReference>
<name>A0A0N7L3X7_PLAHL</name>
<evidence type="ECO:0000256" key="6">
    <source>
        <dbReference type="ARBA" id="ARBA00022806"/>
    </source>
</evidence>
<dbReference type="SMART" id="SM00490">
    <property type="entry name" value="HELICc"/>
    <property type="match status" value="1"/>
</dbReference>
<dbReference type="Gene3D" id="3.40.50.300">
    <property type="entry name" value="P-loop containing nucleotide triphosphate hydrolases"/>
    <property type="match status" value="2"/>
</dbReference>
<dbReference type="InterPro" id="IPR001650">
    <property type="entry name" value="Helicase_C-like"/>
</dbReference>
<dbReference type="AlphaFoldDB" id="A0A0N7L3X7"/>
<dbReference type="HAMAP" id="MF_00573">
    <property type="entry name" value="Ribosomal_eL33"/>
    <property type="match status" value="1"/>
</dbReference>
<dbReference type="GO" id="GO:0016787">
    <property type="term" value="F:hydrolase activity"/>
    <property type="evidence" value="ECO:0007669"/>
    <property type="project" value="UniProtKB-KW"/>
</dbReference>
<dbReference type="GO" id="GO:1990904">
    <property type="term" value="C:ribonucleoprotein complex"/>
    <property type="evidence" value="ECO:0007669"/>
    <property type="project" value="UniProtKB-KW"/>
</dbReference>
<dbReference type="SUPFAM" id="SSF50447">
    <property type="entry name" value="Translation proteins"/>
    <property type="match status" value="1"/>
</dbReference>
<dbReference type="GO" id="GO:0005524">
    <property type="term" value="F:ATP binding"/>
    <property type="evidence" value="ECO:0007669"/>
    <property type="project" value="UniProtKB-KW"/>
</dbReference>
<dbReference type="InterPro" id="IPR038661">
    <property type="entry name" value="Ribosomal_eL33_sf"/>
</dbReference>
<feature type="compositionally biased region" description="Basic residues" evidence="11">
    <location>
        <begin position="26"/>
        <end position="36"/>
    </location>
</feature>
<dbReference type="FunFam" id="3.40.50.300:FF:000767">
    <property type="entry name" value="Putative ATP-dependent RNA helicase DHX35"/>
    <property type="match status" value="1"/>
</dbReference>
<dbReference type="Gene3D" id="1.20.120.1080">
    <property type="match status" value="1"/>
</dbReference>
<dbReference type="EC" id="3.6.4.13" evidence="2"/>
<accession>A0A0N7L3X7</accession>
<dbReference type="FunFam" id="3.40.50.300:FF:000615">
    <property type="entry name" value="pre-mRNA-splicing factor ATP-dependent RNA helicase DEAH7"/>
    <property type="match status" value="1"/>
</dbReference>
<keyword evidence="5" id="KW-0378">Hydrolase</keyword>
<dbReference type="Pfam" id="PF01247">
    <property type="entry name" value="Ribosomal_L35Ae"/>
    <property type="match status" value="1"/>
</dbReference>
<dbReference type="InterPro" id="IPR018266">
    <property type="entry name" value="Ribosomal_eL33_CS"/>
</dbReference>
<keyword evidence="15" id="KW-1185">Reference proteome</keyword>
<dbReference type="GO" id="GO:0003735">
    <property type="term" value="F:structural constituent of ribosome"/>
    <property type="evidence" value="ECO:0007669"/>
    <property type="project" value="InterPro"/>
</dbReference>
<dbReference type="Gene3D" id="2.40.10.190">
    <property type="entry name" value="translation elongation factor selb, chain A, domain 4"/>
    <property type="match status" value="1"/>
</dbReference>
<dbReference type="GO" id="GO:0003725">
    <property type="term" value="F:double-stranded RNA binding"/>
    <property type="evidence" value="ECO:0007669"/>
    <property type="project" value="TreeGrafter"/>
</dbReference>
<dbReference type="SMART" id="SM00487">
    <property type="entry name" value="DEXDc"/>
    <property type="match status" value="1"/>
</dbReference>
<feature type="domain" description="Helicase C-terminal" evidence="13">
    <location>
        <begin position="253"/>
        <end position="426"/>
    </location>
</feature>
<dbReference type="InterPro" id="IPR009000">
    <property type="entry name" value="Transl_B-barrel_sf"/>
</dbReference>
<dbReference type="GO" id="GO:0005730">
    <property type="term" value="C:nucleolus"/>
    <property type="evidence" value="ECO:0007669"/>
    <property type="project" value="UniProtKB-ARBA"/>
</dbReference>
<dbReference type="GO" id="GO:0006412">
    <property type="term" value="P:translation"/>
    <property type="evidence" value="ECO:0007669"/>
    <property type="project" value="InterPro"/>
</dbReference>
<comment type="catalytic activity">
    <reaction evidence="10">
        <text>ATP + H2O = ADP + phosphate + H(+)</text>
        <dbReference type="Rhea" id="RHEA:13065"/>
        <dbReference type="ChEBI" id="CHEBI:15377"/>
        <dbReference type="ChEBI" id="CHEBI:15378"/>
        <dbReference type="ChEBI" id="CHEBI:30616"/>
        <dbReference type="ChEBI" id="CHEBI:43474"/>
        <dbReference type="ChEBI" id="CHEBI:456216"/>
        <dbReference type="EC" id="3.6.4.13"/>
    </reaction>
</comment>
<dbReference type="InterPro" id="IPR011545">
    <property type="entry name" value="DEAD/DEAH_box_helicase_dom"/>
</dbReference>
<protein>
    <recommendedName>
        <fullName evidence="2">RNA helicase</fullName>
        <ecNumber evidence="2">3.6.4.13</ecNumber>
    </recommendedName>
</protein>
<dbReference type="CDD" id="cd18791">
    <property type="entry name" value="SF2_C_RHA"/>
    <property type="match status" value="1"/>
</dbReference>